<comment type="caution">
    <text evidence="3">The sequence shown here is derived from an EMBL/GenBank/DDBJ whole genome shotgun (WGS) entry which is preliminary data.</text>
</comment>
<dbReference type="InterPro" id="IPR036179">
    <property type="entry name" value="Ig-like_dom_sf"/>
</dbReference>
<evidence type="ECO:0000313" key="3">
    <source>
        <dbReference type="EMBL" id="OTF78488.1"/>
    </source>
</evidence>
<dbReference type="Proteomes" id="UP000194236">
    <property type="component" value="Unassembled WGS sequence"/>
</dbReference>
<feature type="signal peptide" evidence="1">
    <location>
        <begin position="1"/>
        <end position="20"/>
    </location>
</feature>
<dbReference type="InterPro" id="IPR013098">
    <property type="entry name" value="Ig_I-set"/>
</dbReference>
<feature type="chain" id="PRO_5013368140" description="Ig-like domain-containing protein" evidence="1">
    <location>
        <begin position="21"/>
        <end position="123"/>
    </location>
</feature>
<organism evidence="3 4">
    <name type="scientific">Euroglyphus maynei</name>
    <name type="common">Mayne's house dust mite</name>
    <dbReference type="NCBI Taxonomy" id="6958"/>
    <lineage>
        <taxon>Eukaryota</taxon>
        <taxon>Metazoa</taxon>
        <taxon>Ecdysozoa</taxon>
        <taxon>Arthropoda</taxon>
        <taxon>Chelicerata</taxon>
        <taxon>Arachnida</taxon>
        <taxon>Acari</taxon>
        <taxon>Acariformes</taxon>
        <taxon>Sarcoptiformes</taxon>
        <taxon>Astigmata</taxon>
        <taxon>Psoroptidia</taxon>
        <taxon>Analgoidea</taxon>
        <taxon>Pyroglyphidae</taxon>
        <taxon>Pyroglyphinae</taxon>
        <taxon>Euroglyphus</taxon>
    </lineage>
</organism>
<feature type="domain" description="Ig-like" evidence="2">
    <location>
        <begin position="24"/>
        <end position="115"/>
    </location>
</feature>
<dbReference type="InterPro" id="IPR007110">
    <property type="entry name" value="Ig-like_dom"/>
</dbReference>
<name>A0A1Y3BF40_EURMA</name>
<protein>
    <recommendedName>
        <fullName evidence="2">Ig-like domain-containing protein</fullName>
    </recommendedName>
</protein>
<sequence>MYVMFKILLFFLLACQNGYRIDPPESIHIFGYDEQKALQHETVQRLTCTCNGGNPLCTPKWFKGDKELNEGTQISVNGNTVTNELVFRVDPSDNAAMYKCTGENSASLTPIKAVTTLTVHCKC</sequence>
<keyword evidence="1" id="KW-0732">Signal</keyword>
<dbReference type="Gene3D" id="2.60.40.10">
    <property type="entry name" value="Immunoglobulins"/>
    <property type="match status" value="1"/>
</dbReference>
<reference evidence="3 4" key="1">
    <citation type="submission" date="2017-03" db="EMBL/GenBank/DDBJ databases">
        <title>Genome Survey of Euroglyphus maynei.</title>
        <authorList>
            <person name="Arlian L.G."/>
            <person name="Morgan M.S."/>
            <person name="Rider S.D."/>
        </authorList>
    </citation>
    <scope>NUCLEOTIDE SEQUENCE [LARGE SCALE GENOMIC DNA]</scope>
    <source>
        <strain evidence="3">Arlian Lab</strain>
        <tissue evidence="3">Whole body</tissue>
    </source>
</reference>
<evidence type="ECO:0000256" key="1">
    <source>
        <dbReference type="SAM" id="SignalP"/>
    </source>
</evidence>
<dbReference type="AlphaFoldDB" id="A0A1Y3BF40"/>
<dbReference type="Pfam" id="PF07679">
    <property type="entry name" value="I-set"/>
    <property type="match status" value="1"/>
</dbReference>
<keyword evidence="4" id="KW-1185">Reference proteome</keyword>
<dbReference type="EMBL" id="MUJZ01027671">
    <property type="protein sequence ID" value="OTF78488.1"/>
    <property type="molecule type" value="Genomic_DNA"/>
</dbReference>
<gene>
    <name evidence="3" type="ORF">BLA29_004207</name>
</gene>
<evidence type="ECO:0000259" key="2">
    <source>
        <dbReference type="PROSITE" id="PS50835"/>
    </source>
</evidence>
<evidence type="ECO:0000313" key="4">
    <source>
        <dbReference type="Proteomes" id="UP000194236"/>
    </source>
</evidence>
<proteinExistence type="predicted"/>
<dbReference type="OrthoDB" id="10028801at2759"/>
<dbReference type="SUPFAM" id="SSF48726">
    <property type="entry name" value="Immunoglobulin"/>
    <property type="match status" value="1"/>
</dbReference>
<dbReference type="InterPro" id="IPR013783">
    <property type="entry name" value="Ig-like_fold"/>
</dbReference>
<accession>A0A1Y3BF40</accession>
<dbReference type="PROSITE" id="PS50835">
    <property type="entry name" value="IG_LIKE"/>
    <property type="match status" value="1"/>
</dbReference>